<evidence type="ECO:0000313" key="3">
    <source>
        <dbReference type="Proteomes" id="UP000018208"/>
    </source>
</evidence>
<proteinExistence type="predicted"/>
<dbReference type="EMBL" id="AUWU02000008">
    <property type="protein sequence ID" value="KAH0570051.1"/>
    <property type="molecule type" value="Genomic_DNA"/>
</dbReference>
<dbReference type="AlphaFoldDB" id="V6LFV0"/>
<accession>V6LFV0</accession>
<keyword evidence="3" id="KW-1185">Reference proteome</keyword>
<sequence length="83" mass="9656">MRKEKASSTPRIQSKKMVKRTKQYTEIAPSAPIFTRQLLRENDVSDEYWNYCIDQRGCYAQENIQTISARGQPQLSALFLLSQ</sequence>
<dbReference type="VEuPathDB" id="GiardiaDB:SS50377_28025"/>
<dbReference type="Proteomes" id="UP000018208">
    <property type="component" value="Unassembled WGS sequence"/>
</dbReference>
<reference evidence="2" key="2">
    <citation type="submission" date="2020-12" db="EMBL/GenBank/DDBJ databases">
        <title>New Spironucleus salmonicida genome in near-complete chromosomes.</title>
        <authorList>
            <person name="Xu F."/>
            <person name="Kurt Z."/>
            <person name="Jimenez-Gonzalez A."/>
            <person name="Astvaldsson A."/>
            <person name="Andersson J.O."/>
            <person name="Svard S.G."/>
        </authorList>
    </citation>
    <scope>NUCLEOTIDE SEQUENCE</scope>
    <source>
        <strain evidence="2">ATCC 50377</strain>
    </source>
</reference>
<evidence type="ECO:0000313" key="2">
    <source>
        <dbReference type="EMBL" id="KAH0570051.1"/>
    </source>
</evidence>
<evidence type="ECO:0000313" key="1">
    <source>
        <dbReference type="EMBL" id="EST42581.1"/>
    </source>
</evidence>
<gene>
    <name evidence="1" type="ORF">SS50377_17898</name>
    <name evidence="2" type="ORF">SS50377_28025</name>
</gene>
<name>V6LFV0_9EUKA</name>
<dbReference type="EMBL" id="KI546159">
    <property type="protein sequence ID" value="EST42581.1"/>
    <property type="molecule type" value="Genomic_DNA"/>
</dbReference>
<protein>
    <submittedName>
        <fullName evidence="1">Uncharacterized protein</fullName>
    </submittedName>
</protein>
<organism evidence="1">
    <name type="scientific">Spironucleus salmonicida</name>
    <dbReference type="NCBI Taxonomy" id="348837"/>
    <lineage>
        <taxon>Eukaryota</taxon>
        <taxon>Metamonada</taxon>
        <taxon>Diplomonadida</taxon>
        <taxon>Hexamitidae</taxon>
        <taxon>Hexamitinae</taxon>
        <taxon>Spironucleus</taxon>
    </lineage>
</organism>
<reference evidence="1 2" key="1">
    <citation type="journal article" date="2014" name="PLoS Genet.">
        <title>The Genome of Spironucleus salmonicida Highlights a Fish Pathogen Adapted to Fluctuating Environments.</title>
        <authorList>
            <person name="Xu F."/>
            <person name="Jerlstrom-Hultqvist J."/>
            <person name="Einarsson E."/>
            <person name="Astvaldsson A."/>
            <person name="Svard S.G."/>
            <person name="Andersson J.O."/>
        </authorList>
    </citation>
    <scope>NUCLEOTIDE SEQUENCE</scope>
    <source>
        <strain evidence="2">ATCC 50377</strain>
    </source>
</reference>